<comment type="subcellular location">
    <subcellularLocation>
        <location evidence="1">Membrane</location>
        <topology evidence="1">Multi-pass membrane protein</topology>
    </subcellularLocation>
</comment>
<dbReference type="PANTHER" id="PTHR19229">
    <property type="entry name" value="ATP-BINDING CASSETTE TRANSPORTER SUBFAMILY A ABCA"/>
    <property type="match status" value="1"/>
</dbReference>
<evidence type="ECO:0000313" key="12">
    <source>
        <dbReference type="EMBL" id="JAS28722.1"/>
    </source>
</evidence>
<keyword evidence="8 10" id="KW-1133">Transmembrane helix</keyword>
<dbReference type="Pfam" id="PF00005">
    <property type="entry name" value="ABC_tran"/>
    <property type="match status" value="1"/>
</dbReference>
<organism evidence="12">
    <name type="scientific">Clastoptera arizonana</name>
    <name type="common">Arizona spittle bug</name>
    <dbReference type="NCBI Taxonomy" id="38151"/>
    <lineage>
        <taxon>Eukaryota</taxon>
        <taxon>Metazoa</taxon>
        <taxon>Ecdysozoa</taxon>
        <taxon>Arthropoda</taxon>
        <taxon>Hexapoda</taxon>
        <taxon>Insecta</taxon>
        <taxon>Pterygota</taxon>
        <taxon>Neoptera</taxon>
        <taxon>Paraneoptera</taxon>
        <taxon>Hemiptera</taxon>
        <taxon>Auchenorrhyncha</taxon>
        <taxon>Cercopoidea</taxon>
        <taxon>Clastopteridae</taxon>
        <taxon>Clastoptera</taxon>
    </lineage>
</organism>
<keyword evidence="7" id="KW-0067">ATP-binding</keyword>
<evidence type="ECO:0000256" key="6">
    <source>
        <dbReference type="ARBA" id="ARBA00022741"/>
    </source>
</evidence>
<gene>
    <name evidence="12" type="ORF">g.27009</name>
</gene>
<feature type="non-terminal residue" evidence="12">
    <location>
        <position position="1263"/>
    </location>
</feature>
<dbReference type="PROSITE" id="PS50893">
    <property type="entry name" value="ABC_TRANSPORTER_2"/>
    <property type="match status" value="1"/>
</dbReference>
<feature type="transmembrane region" description="Helical" evidence="10">
    <location>
        <begin position="1082"/>
        <end position="1109"/>
    </location>
</feature>
<dbReference type="InterPro" id="IPR013525">
    <property type="entry name" value="ABC2_TM"/>
</dbReference>
<comment type="similarity">
    <text evidence="2">Belongs to the ABC transporter superfamily. ABCA family.</text>
</comment>
<dbReference type="InterPro" id="IPR017871">
    <property type="entry name" value="ABC_transporter-like_CS"/>
</dbReference>
<feature type="transmembrane region" description="Helical" evidence="10">
    <location>
        <begin position="1036"/>
        <end position="1061"/>
    </location>
</feature>
<dbReference type="GO" id="GO:0016020">
    <property type="term" value="C:membrane"/>
    <property type="evidence" value="ECO:0007669"/>
    <property type="project" value="UniProtKB-SubCell"/>
</dbReference>
<dbReference type="InterPro" id="IPR026082">
    <property type="entry name" value="ABCA"/>
</dbReference>
<dbReference type="GO" id="GO:0140359">
    <property type="term" value="F:ABC-type transporter activity"/>
    <property type="evidence" value="ECO:0007669"/>
    <property type="project" value="InterPro"/>
</dbReference>
<keyword evidence="6" id="KW-0547">Nucleotide-binding</keyword>
<dbReference type="PANTHER" id="PTHR19229:SF36">
    <property type="entry name" value="ATP-BINDING CASSETTE SUB-FAMILY A MEMBER 2"/>
    <property type="match status" value="1"/>
</dbReference>
<feature type="transmembrane region" description="Helical" evidence="10">
    <location>
        <begin position="1121"/>
        <end position="1143"/>
    </location>
</feature>
<evidence type="ECO:0000256" key="3">
    <source>
        <dbReference type="ARBA" id="ARBA00022448"/>
    </source>
</evidence>
<keyword evidence="9 10" id="KW-0472">Membrane</keyword>
<evidence type="ECO:0000256" key="4">
    <source>
        <dbReference type="ARBA" id="ARBA00022692"/>
    </source>
</evidence>
<accession>A0A1B6DSR7</accession>
<dbReference type="GO" id="GO:0005524">
    <property type="term" value="F:ATP binding"/>
    <property type="evidence" value="ECO:0007669"/>
    <property type="project" value="UniProtKB-KW"/>
</dbReference>
<reference evidence="12" key="1">
    <citation type="submission" date="2015-12" db="EMBL/GenBank/DDBJ databases">
        <title>De novo transcriptome assembly of four potential Pierce s Disease insect vectors from Arizona vineyards.</title>
        <authorList>
            <person name="Tassone E.E."/>
        </authorList>
    </citation>
    <scope>NUCLEOTIDE SEQUENCE</scope>
</reference>
<feature type="transmembrane region" description="Helical" evidence="10">
    <location>
        <begin position="23"/>
        <end position="43"/>
    </location>
</feature>
<name>A0A1B6DSR7_9HEMI</name>
<protein>
    <recommendedName>
        <fullName evidence="11">ABC transporter domain-containing protein</fullName>
    </recommendedName>
</protein>
<sequence>MSHLGRNFFTILWKNFVLRKRHWVITLMEIFIPTLLFYGISFVNNKANKLPDDPLRVIFPPQTEANIFESAFINHDVVNIAYTPANDFTNTIIENVKNMMRHIVKSRPYKSDNLNDNLNITSCTSEDELEKYFAKLYGNTTESNYIGYGIVFTNTDPTNFHYKLRSTSTPWNTAILFPHSGYNKESTDQYIFQGFIALQLAVDKAFIQLVTNSTPAYEAILQQFPLEKFNDAIKDTIRLFVPLVAVVSFVIFLQYLVKRIVEEKQSGIKELMKMMGLKTWMIWTGWMLNFMMVSTIISISITFFLCYDFTGRGGVFMYTHWSLVLLMFVFFSITMVAFSFIISAFFYRPTFAMNFSTVILMFPYFILRNLKNVPMIIQILLSIILPTIALENCFSVMFVFEKTRNTLSWSTIFSDGVGGNGISVGMIFIIFILDSILYTMIAWYVDSIFPGPYGRSKPWYYIFQWILPKNVKDSSDFKQYNSSDKRNFEAAPANVKVGIKIDNLCKVMPNNVVAVDNVNLDIYKGEITALLGHNGAGKTTTMSIITGMFSPTSGAVYVDNYNIFERMDDFRSSLGLCPQHNLLFTYLTVEEHLIFFGLLKGMSASEAKTDGLKLLNLMKMINKKDVLVPKLSGGMKRKLSLSIALIGNPKVLMLDEPTSGMDPESRREVWDMLLKLRGQRTIIITTHFMEEADVLGDRIAIMDHGRIQCYGTTLFLKKLYGTGYQLTIMKENANDVDSITSYIKSSGVDAEMKSSFSGQVTYALKQEQSHMFPKLFKRLEDNKFLLGIKGMGIACTTMEEVFLKVGEIAKDHTDKTSITSREQTLQRTDSTERLTNEKIKGISLLIQQFKCLVHKKALYSLRKWISLLCFMIVSLVLVAGLMGIMNLQIYSSEKEPPLELRLSAYSQVAPNTFIASNDTANPVLNQFKELVTGEGSSVNQFSGSDMVSKLVSESSSNIEYYEKHMIVAGEFNSSAAKGLYNNIPLHAVPIALNLITQSILQSNPKTSSYKIFTTNHPLNIYSPDECLSDLNAVSSILIVPLMWGFIVPFALLLLLSDFITFPLSERVCNIKQIQLMTGVPHIVYCFSMFVWDYFIYLLATIAIILVVYFGDLQGTYSNFNALAVFTLITLLFGISGIFYTYFFSYFTKTSASATSLFLCLNQFVGMIVSIVMFYLLRLVRNSSFGTVFISPWIVYTINYVLCLNPFYALIGAYMSYSLISLTNGRCDQCPDLPCTKKHYFSFKDDDEGLGIYLIYLSLDWILY</sequence>
<keyword evidence="3" id="KW-0813">Transport</keyword>
<dbReference type="PROSITE" id="PS00211">
    <property type="entry name" value="ABC_TRANSPORTER_1"/>
    <property type="match status" value="1"/>
</dbReference>
<feature type="transmembrane region" description="Helical" evidence="10">
    <location>
        <begin position="864"/>
        <end position="885"/>
    </location>
</feature>
<dbReference type="Pfam" id="PF12698">
    <property type="entry name" value="ABC2_membrane_3"/>
    <property type="match status" value="2"/>
</dbReference>
<evidence type="ECO:0000256" key="8">
    <source>
        <dbReference type="ARBA" id="ARBA00022989"/>
    </source>
</evidence>
<dbReference type="GO" id="GO:0016887">
    <property type="term" value="F:ATP hydrolysis activity"/>
    <property type="evidence" value="ECO:0007669"/>
    <property type="project" value="InterPro"/>
</dbReference>
<feature type="transmembrane region" description="Helical" evidence="10">
    <location>
        <begin position="351"/>
        <end position="367"/>
    </location>
</feature>
<dbReference type="FunFam" id="3.40.50.300:FF:000933">
    <property type="entry name" value="ABC transporter A family member 7"/>
    <property type="match status" value="1"/>
</dbReference>
<dbReference type="CDD" id="cd03263">
    <property type="entry name" value="ABC_subfamily_A"/>
    <property type="match status" value="1"/>
</dbReference>
<evidence type="ECO:0000256" key="10">
    <source>
        <dbReference type="SAM" id="Phobius"/>
    </source>
</evidence>
<keyword evidence="5" id="KW-0677">Repeat</keyword>
<dbReference type="InterPro" id="IPR003593">
    <property type="entry name" value="AAA+_ATPase"/>
</dbReference>
<evidence type="ECO:0000256" key="7">
    <source>
        <dbReference type="ARBA" id="ARBA00022840"/>
    </source>
</evidence>
<feature type="transmembrane region" description="Helical" evidence="10">
    <location>
        <begin position="379"/>
        <end position="400"/>
    </location>
</feature>
<evidence type="ECO:0000256" key="1">
    <source>
        <dbReference type="ARBA" id="ARBA00004141"/>
    </source>
</evidence>
<dbReference type="GO" id="GO:0005319">
    <property type="term" value="F:lipid transporter activity"/>
    <property type="evidence" value="ECO:0007669"/>
    <property type="project" value="TreeGrafter"/>
</dbReference>
<evidence type="ECO:0000259" key="11">
    <source>
        <dbReference type="PROSITE" id="PS50893"/>
    </source>
</evidence>
<keyword evidence="4 10" id="KW-0812">Transmembrane</keyword>
<feature type="transmembrane region" description="Helical" evidence="10">
    <location>
        <begin position="237"/>
        <end position="257"/>
    </location>
</feature>
<evidence type="ECO:0000256" key="5">
    <source>
        <dbReference type="ARBA" id="ARBA00022737"/>
    </source>
</evidence>
<feature type="transmembrane region" description="Helical" evidence="10">
    <location>
        <begin position="420"/>
        <end position="445"/>
    </location>
</feature>
<feature type="transmembrane region" description="Helical" evidence="10">
    <location>
        <begin position="321"/>
        <end position="345"/>
    </location>
</feature>
<feature type="transmembrane region" description="Helical" evidence="10">
    <location>
        <begin position="280"/>
        <end position="309"/>
    </location>
</feature>
<dbReference type="Gene3D" id="3.40.50.300">
    <property type="entry name" value="P-loop containing nucleotide triphosphate hydrolases"/>
    <property type="match status" value="1"/>
</dbReference>
<feature type="transmembrane region" description="Helical" evidence="10">
    <location>
        <begin position="1188"/>
        <end position="1210"/>
    </location>
</feature>
<dbReference type="SMART" id="SM00382">
    <property type="entry name" value="AAA"/>
    <property type="match status" value="1"/>
</dbReference>
<dbReference type="SUPFAM" id="SSF52540">
    <property type="entry name" value="P-loop containing nucleoside triphosphate hydrolases"/>
    <property type="match status" value="1"/>
</dbReference>
<dbReference type="EMBL" id="GEDC01008576">
    <property type="protein sequence ID" value="JAS28722.1"/>
    <property type="molecule type" value="Transcribed_RNA"/>
</dbReference>
<evidence type="ECO:0000256" key="9">
    <source>
        <dbReference type="ARBA" id="ARBA00023136"/>
    </source>
</evidence>
<evidence type="ECO:0000256" key="2">
    <source>
        <dbReference type="ARBA" id="ARBA00008869"/>
    </source>
</evidence>
<dbReference type="InterPro" id="IPR003439">
    <property type="entry name" value="ABC_transporter-like_ATP-bd"/>
</dbReference>
<dbReference type="AlphaFoldDB" id="A0A1B6DSR7"/>
<feature type="transmembrane region" description="Helical" evidence="10">
    <location>
        <begin position="1155"/>
        <end position="1176"/>
    </location>
</feature>
<proteinExistence type="inferred from homology"/>
<dbReference type="InterPro" id="IPR027417">
    <property type="entry name" value="P-loop_NTPase"/>
</dbReference>
<feature type="domain" description="ABC transporter" evidence="11">
    <location>
        <begin position="499"/>
        <end position="729"/>
    </location>
</feature>